<accession>A0ACB9LQY1</accession>
<evidence type="ECO:0000313" key="1">
    <source>
        <dbReference type="EMBL" id="KAI4313537.1"/>
    </source>
</evidence>
<dbReference type="EMBL" id="CM039436">
    <property type="protein sequence ID" value="KAI4313537.1"/>
    <property type="molecule type" value="Genomic_DNA"/>
</dbReference>
<protein>
    <submittedName>
        <fullName evidence="1">Uncharacterized protein</fullName>
    </submittedName>
</protein>
<gene>
    <name evidence="1" type="ORF">L6164_026510</name>
</gene>
<dbReference type="Proteomes" id="UP000828941">
    <property type="component" value="Chromosome 11"/>
</dbReference>
<keyword evidence="2" id="KW-1185">Reference proteome</keyword>
<sequence>MASSLDKCILLFSLLLMIVSTTGFKSDESHSQAKEVLGIFDRTVEIINSLEGAIDLTVHCKSKDDDLGFHTLQPGQSYQFHFRPELFATTLYFCSFAWPGDPSLHKYDVYDQKRDFCHFCSWQIHKTNLCRFKEGSGYTDCYPYNKSLKKEGNE</sequence>
<proteinExistence type="predicted"/>
<evidence type="ECO:0000313" key="2">
    <source>
        <dbReference type="Proteomes" id="UP000828941"/>
    </source>
</evidence>
<name>A0ACB9LQY1_BAUVA</name>
<organism evidence="1 2">
    <name type="scientific">Bauhinia variegata</name>
    <name type="common">Purple orchid tree</name>
    <name type="synonym">Phanera variegata</name>
    <dbReference type="NCBI Taxonomy" id="167791"/>
    <lineage>
        <taxon>Eukaryota</taxon>
        <taxon>Viridiplantae</taxon>
        <taxon>Streptophyta</taxon>
        <taxon>Embryophyta</taxon>
        <taxon>Tracheophyta</taxon>
        <taxon>Spermatophyta</taxon>
        <taxon>Magnoliopsida</taxon>
        <taxon>eudicotyledons</taxon>
        <taxon>Gunneridae</taxon>
        <taxon>Pentapetalae</taxon>
        <taxon>rosids</taxon>
        <taxon>fabids</taxon>
        <taxon>Fabales</taxon>
        <taxon>Fabaceae</taxon>
        <taxon>Cercidoideae</taxon>
        <taxon>Cercideae</taxon>
        <taxon>Bauhiniinae</taxon>
        <taxon>Bauhinia</taxon>
    </lineage>
</organism>
<comment type="caution">
    <text evidence="1">The sequence shown here is derived from an EMBL/GenBank/DDBJ whole genome shotgun (WGS) entry which is preliminary data.</text>
</comment>
<reference evidence="1 2" key="1">
    <citation type="journal article" date="2022" name="DNA Res.">
        <title>Chromosomal-level genome assembly of the orchid tree Bauhinia variegata (Leguminosae; Cercidoideae) supports the allotetraploid origin hypothesis of Bauhinia.</title>
        <authorList>
            <person name="Zhong Y."/>
            <person name="Chen Y."/>
            <person name="Zheng D."/>
            <person name="Pang J."/>
            <person name="Liu Y."/>
            <person name="Luo S."/>
            <person name="Meng S."/>
            <person name="Qian L."/>
            <person name="Wei D."/>
            <person name="Dai S."/>
            <person name="Zhou R."/>
        </authorList>
    </citation>
    <scope>NUCLEOTIDE SEQUENCE [LARGE SCALE GENOMIC DNA]</scope>
    <source>
        <strain evidence="1">BV-YZ2020</strain>
    </source>
</reference>